<evidence type="ECO:0000259" key="3">
    <source>
        <dbReference type="Pfam" id="PF12508"/>
    </source>
</evidence>
<sequence>MMERLKEFWDNKTGEERRKILVYSIASIIAVMLLGGVYMLNNGDSIQRVDEISNPDAKEAQKYNSRTEANQLGKKDSINLNTALDDLFGSSEASHEIENMDGAAEVGYAEPLYTEPNYVKNFSAPRQGGGYSSQSTYGDYSMWQTEEPKNNSIGYTEIRSVPARSSSSKTGSSKNDFPEGSEPVYSIREFGDTPAPRDITDGKQIRAKLLSKGYFQSGRTLSFVLLEPTNIGGVAAPKGQIVTGVAAEQNNRLIVDFSTVKIKSKIIPARLKLFGSDGMAGLPIAGSSHNAASNVESRVLSETSRIPVVGGIVGSVSGAIGRQPDNRIQLTSNVECIIVNYN</sequence>
<feature type="region of interest" description="Disordered" evidence="1">
    <location>
        <begin position="159"/>
        <end position="199"/>
    </location>
</feature>
<evidence type="ECO:0000256" key="2">
    <source>
        <dbReference type="SAM" id="Phobius"/>
    </source>
</evidence>
<gene>
    <name evidence="4" type="primary">traM</name>
    <name evidence="4" type="ORF">H9628_11320</name>
</gene>
<feature type="transmembrane region" description="Helical" evidence="2">
    <location>
        <begin position="20"/>
        <end position="40"/>
    </location>
</feature>
<evidence type="ECO:0000313" key="4">
    <source>
        <dbReference type="EMBL" id="MBD8019061.1"/>
    </source>
</evidence>
<dbReference type="Proteomes" id="UP000626242">
    <property type="component" value="Unassembled WGS sequence"/>
</dbReference>
<keyword evidence="2" id="KW-0812">Transmembrane</keyword>
<evidence type="ECO:0000313" key="5">
    <source>
        <dbReference type="Proteomes" id="UP000626242"/>
    </source>
</evidence>
<dbReference type="InterPro" id="IPR055407">
    <property type="entry name" value="TraM_C"/>
</dbReference>
<dbReference type="Pfam" id="PF12508">
    <property type="entry name" value="Transposon_TraM"/>
    <property type="match status" value="1"/>
</dbReference>
<organism evidence="4 5">
    <name type="scientific">Kaistella pullorum</name>
    <dbReference type="NCBI Taxonomy" id="2763074"/>
    <lineage>
        <taxon>Bacteria</taxon>
        <taxon>Pseudomonadati</taxon>
        <taxon>Bacteroidota</taxon>
        <taxon>Flavobacteriia</taxon>
        <taxon>Flavobacteriales</taxon>
        <taxon>Weeksellaceae</taxon>
        <taxon>Chryseobacterium group</taxon>
        <taxon>Kaistella</taxon>
    </lineage>
</organism>
<dbReference type="EMBL" id="JACSPS010000005">
    <property type="protein sequence ID" value="MBD8019061.1"/>
    <property type="molecule type" value="Genomic_DNA"/>
</dbReference>
<proteinExistence type="predicted"/>
<protein>
    <submittedName>
        <fullName evidence="4">Conjugative transposon protein TraM</fullName>
    </submittedName>
</protein>
<dbReference type="RefSeq" id="WP_251834257.1">
    <property type="nucleotide sequence ID" value="NZ_JACSPS010000005.1"/>
</dbReference>
<name>A0ABR8WQQ2_9FLAO</name>
<keyword evidence="2" id="KW-0472">Membrane</keyword>
<feature type="domain" description="Conjugative transposon TraM C-terminal" evidence="3">
    <location>
        <begin position="205"/>
        <end position="304"/>
    </location>
</feature>
<evidence type="ECO:0000256" key="1">
    <source>
        <dbReference type="SAM" id="MobiDB-lite"/>
    </source>
</evidence>
<keyword evidence="2" id="KW-1133">Transmembrane helix</keyword>
<accession>A0ABR8WQQ2</accession>
<feature type="compositionally biased region" description="Low complexity" evidence="1">
    <location>
        <begin position="165"/>
        <end position="174"/>
    </location>
</feature>
<keyword evidence="5" id="KW-1185">Reference proteome</keyword>
<comment type="caution">
    <text evidence="4">The sequence shown here is derived from an EMBL/GenBank/DDBJ whole genome shotgun (WGS) entry which is preliminary data.</text>
</comment>
<reference evidence="4 5" key="1">
    <citation type="submission" date="2020-08" db="EMBL/GenBank/DDBJ databases">
        <title>A Genomic Blueprint of the Chicken Gut Microbiome.</title>
        <authorList>
            <person name="Gilroy R."/>
            <person name="Ravi A."/>
            <person name="Getino M."/>
            <person name="Pursley I."/>
            <person name="Horton D.L."/>
            <person name="Alikhan N.-F."/>
            <person name="Baker D."/>
            <person name="Gharbi K."/>
            <person name="Hall N."/>
            <person name="Watson M."/>
            <person name="Adriaenssens E.M."/>
            <person name="Foster-Nyarko E."/>
            <person name="Jarju S."/>
            <person name="Secka A."/>
            <person name="Antonio M."/>
            <person name="Oren A."/>
            <person name="Chaudhuri R."/>
            <person name="La Ragione R.M."/>
            <person name="Hildebrand F."/>
            <person name="Pallen M.J."/>
        </authorList>
    </citation>
    <scope>NUCLEOTIDE SEQUENCE [LARGE SCALE GENOMIC DNA]</scope>
    <source>
        <strain evidence="4 5">Sa1CVA4</strain>
    </source>
</reference>